<evidence type="ECO:0000259" key="1">
    <source>
        <dbReference type="PROSITE" id="PS50943"/>
    </source>
</evidence>
<proteinExistence type="predicted"/>
<comment type="caution">
    <text evidence="2">The sequence shown here is derived from an EMBL/GenBank/DDBJ whole genome shotgun (WGS) entry which is preliminary data.</text>
</comment>
<dbReference type="EMBL" id="SGWV01000007">
    <property type="protein sequence ID" value="RZS57941.1"/>
    <property type="molecule type" value="Genomic_DNA"/>
</dbReference>
<feature type="domain" description="HTH cro/C1-type" evidence="1">
    <location>
        <begin position="14"/>
        <end position="61"/>
    </location>
</feature>
<gene>
    <name evidence="2" type="ORF">EV685_0215</name>
</gene>
<dbReference type="SMART" id="SM00530">
    <property type="entry name" value="HTH_XRE"/>
    <property type="match status" value="1"/>
</dbReference>
<dbReference type="AlphaFoldDB" id="A0A4Q7LTZ0"/>
<keyword evidence="3" id="KW-1185">Reference proteome</keyword>
<dbReference type="SUPFAM" id="SSF47413">
    <property type="entry name" value="lambda repressor-like DNA-binding domains"/>
    <property type="match status" value="1"/>
</dbReference>
<dbReference type="Gene3D" id="1.10.260.40">
    <property type="entry name" value="lambda repressor-like DNA-binding domains"/>
    <property type="match status" value="1"/>
</dbReference>
<dbReference type="InterPro" id="IPR001387">
    <property type="entry name" value="Cro/C1-type_HTH"/>
</dbReference>
<organism evidence="2 3">
    <name type="scientific">Sphaerotilus mobilis</name>
    <dbReference type="NCBI Taxonomy" id="47994"/>
    <lineage>
        <taxon>Bacteria</taxon>
        <taxon>Pseudomonadati</taxon>
        <taxon>Pseudomonadota</taxon>
        <taxon>Betaproteobacteria</taxon>
        <taxon>Burkholderiales</taxon>
        <taxon>Sphaerotilaceae</taxon>
        <taxon>Sphaerotilus</taxon>
    </lineage>
</organism>
<dbReference type="PROSITE" id="PS50943">
    <property type="entry name" value="HTH_CROC1"/>
    <property type="match status" value="1"/>
</dbReference>
<reference evidence="2 3" key="1">
    <citation type="submission" date="2019-02" db="EMBL/GenBank/DDBJ databases">
        <title>Genomic Encyclopedia of Type Strains, Phase IV (KMG-IV): sequencing the most valuable type-strain genomes for metagenomic binning, comparative biology and taxonomic classification.</title>
        <authorList>
            <person name="Goeker M."/>
        </authorList>
    </citation>
    <scope>NUCLEOTIDE SEQUENCE [LARGE SCALE GENOMIC DNA]</scope>
    <source>
        <strain evidence="2 3">DSM 10617</strain>
    </source>
</reference>
<name>A0A4Q7LTZ0_9BURK</name>
<dbReference type="GO" id="GO:0003677">
    <property type="term" value="F:DNA binding"/>
    <property type="evidence" value="ECO:0007669"/>
    <property type="project" value="InterPro"/>
</dbReference>
<sequence>MIQCHVGRLMARDGLRVADVARATGLNRSTVTALARGRATRIELPHVEALCGLLGCTVGDLFEYIADGQQPVLTRSEGERHP</sequence>
<dbReference type="InterPro" id="IPR010982">
    <property type="entry name" value="Lambda_DNA-bd_dom_sf"/>
</dbReference>
<evidence type="ECO:0000313" key="2">
    <source>
        <dbReference type="EMBL" id="RZS57941.1"/>
    </source>
</evidence>
<evidence type="ECO:0000313" key="3">
    <source>
        <dbReference type="Proteomes" id="UP000293433"/>
    </source>
</evidence>
<accession>A0A4Q7LTZ0</accession>
<dbReference type="CDD" id="cd00093">
    <property type="entry name" value="HTH_XRE"/>
    <property type="match status" value="1"/>
</dbReference>
<dbReference type="OrthoDB" id="9805309at2"/>
<dbReference type="Pfam" id="PF13443">
    <property type="entry name" value="HTH_26"/>
    <property type="match status" value="1"/>
</dbReference>
<protein>
    <submittedName>
        <fullName evidence="2">Putative transcriptional regulator</fullName>
    </submittedName>
</protein>
<dbReference type="Proteomes" id="UP000293433">
    <property type="component" value="Unassembled WGS sequence"/>
</dbReference>